<gene>
    <name evidence="3" type="ORF">GCM10009069_08810</name>
</gene>
<reference evidence="3" key="1">
    <citation type="journal article" date="2014" name="Int. J. Syst. Evol. Microbiol.">
        <title>Complete genome sequence of Corynebacterium casei LMG S-19264T (=DSM 44701T), isolated from a smear-ripened cheese.</title>
        <authorList>
            <consortium name="US DOE Joint Genome Institute (JGI-PGF)"/>
            <person name="Walter F."/>
            <person name="Albersmeier A."/>
            <person name="Kalinowski J."/>
            <person name="Ruckert C."/>
        </authorList>
    </citation>
    <scope>NUCLEOTIDE SEQUENCE</scope>
    <source>
        <strain evidence="3">KCTC 32513</strain>
    </source>
</reference>
<dbReference type="Gene3D" id="3.40.50.1820">
    <property type="entry name" value="alpha/beta hydrolase"/>
    <property type="match status" value="1"/>
</dbReference>
<evidence type="ECO:0000256" key="1">
    <source>
        <dbReference type="SAM" id="SignalP"/>
    </source>
</evidence>
<name>A0A8J3G1P6_9PROT</name>
<evidence type="ECO:0000313" key="3">
    <source>
        <dbReference type="EMBL" id="GHA88098.1"/>
    </source>
</evidence>
<proteinExistence type="predicted"/>
<evidence type="ECO:0000259" key="2">
    <source>
        <dbReference type="Pfam" id="PF00561"/>
    </source>
</evidence>
<dbReference type="SUPFAM" id="SSF53474">
    <property type="entry name" value="alpha/beta-Hydrolases"/>
    <property type="match status" value="1"/>
</dbReference>
<dbReference type="InterPro" id="IPR000073">
    <property type="entry name" value="AB_hydrolase_1"/>
</dbReference>
<feature type="chain" id="PRO_5035205866" evidence="1">
    <location>
        <begin position="32"/>
        <end position="310"/>
    </location>
</feature>
<reference evidence="3" key="2">
    <citation type="submission" date="2020-09" db="EMBL/GenBank/DDBJ databases">
        <authorList>
            <person name="Sun Q."/>
            <person name="Kim S."/>
        </authorList>
    </citation>
    <scope>NUCLEOTIDE SEQUENCE</scope>
    <source>
        <strain evidence="3">KCTC 32513</strain>
    </source>
</reference>
<dbReference type="GO" id="GO:0016787">
    <property type="term" value="F:hydrolase activity"/>
    <property type="evidence" value="ECO:0007669"/>
    <property type="project" value="UniProtKB-KW"/>
</dbReference>
<dbReference type="AlphaFoldDB" id="A0A8J3G1P6"/>
<accession>A0A8J3G1P6</accession>
<comment type="caution">
    <text evidence="3">The sequence shown here is derived from an EMBL/GenBank/DDBJ whole genome shotgun (WGS) entry which is preliminary data.</text>
</comment>
<feature type="signal peptide" evidence="1">
    <location>
        <begin position="1"/>
        <end position="31"/>
    </location>
</feature>
<protein>
    <submittedName>
        <fullName evidence="3">Alpha/beta hydrolase</fullName>
    </submittedName>
</protein>
<sequence>MINRRLSMTALSLTTLCSALMLSGCSAPVDATTATETSSASAEQQSGWLTFTAVGTGPDVILLPGLASSGDVWDGTVDALMDRYRFHIANVAGFAGQPVGDHRDLIIDGLSQDVSTYITAQSLDAPTVVGHSMGGFTSLHIGRDHGDQVSGVISVDSLPFYPLIFDPNASVETSRVMGEAMVGQMRAMPQPSYDDALARNAAIFAKSEDDQARITGWGQASDRDTVLESMLALMTTDIRPDLASIDVPVTVIYAHDERMGVSPAAMDALYANAYVGTPDLSLTRIDNSFHFVMDDQPDAFVAAMSAALPQ</sequence>
<feature type="domain" description="AB hydrolase-1" evidence="2">
    <location>
        <begin position="60"/>
        <end position="192"/>
    </location>
</feature>
<keyword evidence="3" id="KW-0378">Hydrolase</keyword>
<dbReference type="EMBL" id="BMZH01000003">
    <property type="protein sequence ID" value="GHA88098.1"/>
    <property type="molecule type" value="Genomic_DNA"/>
</dbReference>
<dbReference type="Proteomes" id="UP000634004">
    <property type="component" value="Unassembled WGS sequence"/>
</dbReference>
<keyword evidence="4" id="KW-1185">Reference proteome</keyword>
<dbReference type="Pfam" id="PF00561">
    <property type="entry name" value="Abhydrolase_1"/>
    <property type="match status" value="1"/>
</dbReference>
<keyword evidence="1" id="KW-0732">Signal</keyword>
<dbReference type="PANTHER" id="PTHR43798">
    <property type="entry name" value="MONOACYLGLYCEROL LIPASE"/>
    <property type="match status" value="1"/>
</dbReference>
<dbReference type="RefSeq" id="WP_189495845.1">
    <property type="nucleotide sequence ID" value="NZ_BMZH01000003.1"/>
</dbReference>
<dbReference type="InterPro" id="IPR029058">
    <property type="entry name" value="AB_hydrolase_fold"/>
</dbReference>
<dbReference type="InterPro" id="IPR050266">
    <property type="entry name" value="AB_hydrolase_sf"/>
</dbReference>
<evidence type="ECO:0000313" key="4">
    <source>
        <dbReference type="Proteomes" id="UP000634004"/>
    </source>
</evidence>
<organism evidence="3 4">
    <name type="scientific">Algimonas arctica</name>
    <dbReference type="NCBI Taxonomy" id="1479486"/>
    <lineage>
        <taxon>Bacteria</taxon>
        <taxon>Pseudomonadati</taxon>
        <taxon>Pseudomonadota</taxon>
        <taxon>Alphaproteobacteria</taxon>
        <taxon>Maricaulales</taxon>
        <taxon>Robiginitomaculaceae</taxon>
        <taxon>Algimonas</taxon>
    </lineage>
</organism>
<dbReference type="PROSITE" id="PS51257">
    <property type="entry name" value="PROKAR_LIPOPROTEIN"/>
    <property type="match status" value="1"/>
</dbReference>